<dbReference type="EMBL" id="JABCIY010000229">
    <property type="protein sequence ID" value="KAF7187383.1"/>
    <property type="molecule type" value="Genomic_DNA"/>
</dbReference>
<evidence type="ECO:0000313" key="2">
    <source>
        <dbReference type="Proteomes" id="UP000660729"/>
    </source>
</evidence>
<organism evidence="1 2">
    <name type="scientific">Pseudocercospora fuligena</name>
    <dbReference type="NCBI Taxonomy" id="685502"/>
    <lineage>
        <taxon>Eukaryota</taxon>
        <taxon>Fungi</taxon>
        <taxon>Dikarya</taxon>
        <taxon>Ascomycota</taxon>
        <taxon>Pezizomycotina</taxon>
        <taxon>Dothideomycetes</taxon>
        <taxon>Dothideomycetidae</taxon>
        <taxon>Mycosphaerellales</taxon>
        <taxon>Mycosphaerellaceae</taxon>
        <taxon>Pseudocercospora</taxon>
    </lineage>
</organism>
<proteinExistence type="predicted"/>
<evidence type="ECO:0000313" key="1">
    <source>
        <dbReference type="EMBL" id="KAF7187383.1"/>
    </source>
</evidence>
<protein>
    <submittedName>
        <fullName evidence="1">Uncharacterized protein</fullName>
    </submittedName>
</protein>
<gene>
    <name evidence="1" type="ORF">HII31_11272</name>
</gene>
<sequence>MVPACQGVHAPLSWLWAVPLSTRSGTGTVYRNDERSLAVPDMHVAILLALGRVRWAKVRASSRAAKSGERGRLT</sequence>
<reference evidence="1" key="1">
    <citation type="submission" date="2020-04" db="EMBL/GenBank/DDBJ databases">
        <title>Draft genome resource of the tomato pathogen Pseudocercospora fuligena.</title>
        <authorList>
            <person name="Zaccaron A."/>
        </authorList>
    </citation>
    <scope>NUCLEOTIDE SEQUENCE</scope>
    <source>
        <strain evidence="1">PF001</strain>
    </source>
</reference>
<dbReference type="AlphaFoldDB" id="A0A8H6RAB1"/>
<accession>A0A8H6RAB1</accession>
<comment type="caution">
    <text evidence="1">The sequence shown here is derived from an EMBL/GenBank/DDBJ whole genome shotgun (WGS) entry which is preliminary data.</text>
</comment>
<name>A0A8H6RAB1_9PEZI</name>
<dbReference type="Proteomes" id="UP000660729">
    <property type="component" value="Unassembled WGS sequence"/>
</dbReference>
<keyword evidence="2" id="KW-1185">Reference proteome</keyword>